<dbReference type="Gene3D" id="3.30.2400.10">
    <property type="entry name" value="Major capsid protein gp5"/>
    <property type="match status" value="1"/>
</dbReference>
<sequence length="314" mass="32645">MASLATSAFSLPKHLASGIWSKASTGSTVAALSGSEPMLFGDTQLMTFTTSPKAQFVGEGGTKVGSDVGFGSKTITPKKTQVTLRFNEEVQWADEDYQLGVLAKLSEEVGKALARALDLGIYHAINPIDGKALSGAPAKIYDTTNVVEILDGTAANANKGADIEVETAAGLIVADGFVPNGIALDPSYAWTLATARFADGRKKFPDLGLGTNITNFEGLNASVSDTVSAPEATIAGGAYATTNPNVKAIVGDFSQIRWGVQRNIGVRMLTAGNPDGLGDLAANNQIALRAEVVYGWAVMDLNAFSVIKNAVDEA</sequence>
<accession>A0ABT6MG10</accession>
<dbReference type="Proteomes" id="UP001160334">
    <property type="component" value="Unassembled WGS sequence"/>
</dbReference>
<organism evidence="2 3">
    <name type="scientific">Prescottella agglutinans</name>
    <dbReference type="NCBI Taxonomy" id="1644129"/>
    <lineage>
        <taxon>Bacteria</taxon>
        <taxon>Bacillati</taxon>
        <taxon>Actinomycetota</taxon>
        <taxon>Actinomycetes</taxon>
        <taxon>Mycobacteriales</taxon>
        <taxon>Nocardiaceae</taxon>
        <taxon>Prescottella</taxon>
    </lineage>
</organism>
<dbReference type="InterPro" id="IPR054612">
    <property type="entry name" value="Phage_capsid-like_C"/>
</dbReference>
<dbReference type="SUPFAM" id="SSF56563">
    <property type="entry name" value="Major capsid protein gp5"/>
    <property type="match status" value="1"/>
</dbReference>
<reference evidence="2 3" key="1">
    <citation type="submission" date="2023-04" db="EMBL/GenBank/DDBJ databases">
        <title>Forest soil microbial communities from Buena Vista Peninsula, Colon Province, Panama.</title>
        <authorList>
            <person name="Bouskill N."/>
        </authorList>
    </citation>
    <scope>NUCLEOTIDE SEQUENCE [LARGE SCALE GENOMIC DNA]</scope>
    <source>
        <strain evidence="2 3">CFH S0262</strain>
    </source>
</reference>
<protein>
    <recommendedName>
        <fullName evidence="1">Phage capsid-like C-terminal domain-containing protein</fullName>
    </recommendedName>
</protein>
<dbReference type="EMBL" id="JARXVC010000013">
    <property type="protein sequence ID" value="MDH6283223.1"/>
    <property type="molecule type" value="Genomic_DNA"/>
</dbReference>
<evidence type="ECO:0000259" key="1">
    <source>
        <dbReference type="Pfam" id="PF05065"/>
    </source>
</evidence>
<dbReference type="Gene3D" id="3.30.2320.10">
    <property type="entry name" value="hypothetical protein PF0899 domain"/>
    <property type="match status" value="1"/>
</dbReference>
<dbReference type="RefSeq" id="WP_280762498.1">
    <property type="nucleotide sequence ID" value="NZ_JARXVC010000013.1"/>
</dbReference>
<dbReference type="Pfam" id="PF05065">
    <property type="entry name" value="Phage_capsid"/>
    <property type="match status" value="1"/>
</dbReference>
<feature type="domain" description="Phage capsid-like C-terminal" evidence="1">
    <location>
        <begin position="9"/>
        <end position="308"/>
    </location>
</feature>
<gene>
    <name evidence="2" type="ORF">M2280_004466</name>
</gene>
<evidence type="ECO:0000313" key="2">
    <source>
        <dbReference type="EMBL" id="MDH6283223.1"/>
    </source>
</evidence>
<keyword evidence="3" id="KW-1185">Reference proteome</keyword>
<name>A0ABT6MG10_9NOCA</name>
<proteinExistence type="predicted"/>
<comment type="caution">
    <text evidence="2">The sequence shown here is derived from an EMBL/GenBank/DDBJ whole genome shotgun (WGS) entry which is preliminary data.</text>
</comment>
<evidence type="ECO:0000313" key="3">
    <source>
        <dbReference type="Proteomes" id="UP001160334"/>
    </source>
</evidence>